<dbReference type="InterPro" id="IPR001584">
    <property type="entry name" value="Integrase_cat-core"/>
</dbReference>
<evidence type="ECO:0000256" key="5">
    <source>
        <dbReference type="ARBA" id="ARBA00022842"/>
    </source>
</evidence>
<dbReference type="PANTHER" id="PTHR42648">
    <property type="entry name" value="TRANSPOSASE, PUTATIVE-RELATED"/>
    <property type="match status" value="1"/>
</dbReference>
<dbReference type="GO" id="GO:0015074">
    <property type="term" value="P:DNA integration"/>
    <property type="evidence" value="ECO:0007669"/>
    <property type="project" value="UniProtKB-KW"/>
</dbReference>
<dbReference type="GO" id="GO:0003887">
    <property type="term" value="F:DNA-directed DNA polymerase activity"/>
    <property type="evidence" value="ECO:0007669"/>
    <property type="project" value="UniProtKB-KW"/>
</dbReference>
<dbReference type="Gene3D" id="3.30.420.10">
    <property type="entry name" value="Ribonuclease H-like superfamily/Ribonuclease H"/>
    <property type="match status" value="1"/>
</dbReference>
<keyword evidence="5" id="KW-0460">Magnesium</keyword>
<dbReference type="GO" id="GO:0016787">
    <property type="term" value="F:hydrolase activity"/>
    <property type="evidence" value="ECO:0007669"/>
    <property type="project" value="UniProtKB-KW"/>
</dbReference>
<name>A0A150FWN5_GONPE</name>
<dbReference type="GO" id="GO:0004519">
    <property type="term" value="F:endonuclease activity"/>
    <property type="evidence" value="ECO:0007669"/>
    <property type="project" value="UniProtKB-KW"/>
</dbReference>
<protein>
    <recommendedName>
        <fullName evidence="10">Integrase catalytic domain-containing protein</fullName>
    </recommendedName>
</protein>
<keyword evidence="7" id="KW-0695">RNA-directed DNA polymerase</keyword>
<reference evidence="12" key="1">
    <citation type="journal article" date="2016" name="Nat. Commun.">
        <title>The Gonium pectorale genome demonstrates co-option of cell cycle regulation during the evolution of multicellularity.</title>
        <authorList>
            <person name="Hanschen E.R."/>
            <person name="Marriage T.N."/>
            <person name="Ferris P.J."/>
            <person name="Hamaji T."/>
            <person name="Toyoda A."/>
            <person name="Fujiyama A."/>
            <person name="Neme R."/>
            <person name="Noguchi H."/>
            <person name="Minakuchi Y."/>
            <person name="Suzuki M."/>
            <person name="Kawai-Toyooka H."/>
            <person name="Smith D.R."/>
            <person name="Sparks H."/>
            <person name="Anderson J."/>
            <person name="Bakaric R."/>
            <person name="Luria V."/>
            <person name="Karger A."/>
            <person name="Kirschner M.W."/>
            <person name="Durand P.M."/>
            <person name="Michod R.E."/>
            <person name="Nozaki H."/>
            <person name="Olson B.J."/>
        </authorList>
    </citation>
    <scope>NUCLEOTIDE SEQUENCE [LARGE SCALE GENOMIC DNA]</scope>
    <source>
        <strain evidence="12">NIES-2863</strain>
    </source>
</reference>
<dbReference type="GO" id="GO:0003676">
    <property type="term" value="F:nucleic acid binding"/>
    <property type="evidence" value="ECO:0007669"/>
    <property type="project" value="InterPro"/>
</dbReference>
<keyword evidence="8" id="KW-0548">Nucleotidyltransferase</keyword>
<keyword evidence="8" id="KW-0808">Transferase</keyword>
<dbReference type="EMBL" id="LSYV01000222">
    <property type="protein sequence ID" value="KXZ42009.1"/>
    <property type="molecule type" value="Genomic_DNA"/>
</dbReference>
<dbReference type="OrthoDB" id="545096at2759"/>
<evidence type="ECO:0000256" key="6">
    <source>
        <dbReference type="ARBA" id="ARBA00022908"/>
    </source>
</evidence>
<dbReference type="GO" id="GO:0003964">
    <property type="term" value="F:RNA-directed DNA polymerase activity"/>
    <property type="evidence" value="ECO:0007669"/>
    <property type="project" value="UniProtKB-KW"/>
</dbReference>
<keyword evidence="2" id="KW-0479">Metal-binding</keyword>
<keyword evidence="12" id="KW-1185">Reference proteome</keyword>
<evidence type="ECO:0000259" key="10">
    <source>
        <dbReference type="PROSITE" id="PS50994"/>
    </source>
</evidence>
<evidence type="ECO:0000256" key="2">
    <source>
        <dbReference type="ARBA" id="ARBA00022723"/>
    </source>
</evidence>
<dbReference type="InterPro" id="IPR012337">
    <property type="entry name" value="RNaseH-like_sf"/>
</dbReference>
<evidence type="ECO:0000313" key="11">
    <source>
        <dbReference type="EMBL" id="KXZ42009.1"/>
    </source>
</evidence>
<keyword evidence="3" id="KW-0255">Endonuclease</keyword>
<dbReference type="AlphaFoldDB" id="A0A150FWN5"/>
<dbReference type="SUPFAM" id="SSF53098">
    <property type="entry name" value="Ribonuclease H-like"/>
    <property type="match status" value="1"/>
</dbReference>
<comment type="caution">
    <text evidence="11">The sequence shown here is derived from an EMBL/GenBank/DDBJ whole genome shotgun (WGS) entry which is preliminary data.</text>
</comment>
<keyword evidence="1" id="KW-0540">Nuclease</keyword>
<evidence type="ECO:0000256" key="8">
    <source>
        <dbReference type="ARBA" id="ARBA00022932"/>
    </source>
</evidence>
<sequence length="75" mass="8407">MTTTSSLCWCRYIPSKKHTAERVISAIKRLENQISASVGAIQTDRGRKFVNGVIDDYLDARGIMHDLSAPYSPQH</sequence>
<dbReference type="InterPro" id="IPR039537">
    <property type="entry name" value="Retrotran_Ty1/copia-like"/>
</dbReference>
<gene>
    <name evidence="11" type="ORF">GPECTOR_223g487</name>
</gene>
<organism evidence="11 12">
    <name type="scientific">Gonium pectorale</name>
    <name type="common">Green alga</name>
    <dbReference type="NCBI Taxonomy" id="33097"/>
    <lineage>
        <taxon>Eukaryota</taxon>
        <taxon>Viridiplantae</taxon>
        <taxon>Chlorophyta</taxon>
        <taxon>core chlorophytes</taxon>
        <taxon>Chlorophyceae</taxon>
        <taxon>CS clade</taxon>
        <taxon>Chlamydomonadales</taxon>
        <taxon>Volvocaceae</taxon>
        <taxon>Gonium</taxon>
    </lineage>
</organism>
<evidence type="ECO:0000256" key="4">
    <source>
        <dbReference type="ARBA" id="ARBA00022801"/>
    </source>
</evidence>
<keyword evidence="9" id="KW-0233">DNA recombination</keyword>
<evidence type="ECO:0000256" key="7">
    <source>
        <dbReference type="ARBA" id="ARBA00022918"/>
    </source>
</evidence>
<dbReference type="GO" id="GO:0046872">
    <property type="term" value="F:metal ion binding"/>
    <property type="evidence" value="ECO:0007669"/>
    <property type="project" value="UniProtKB-KW"/>
</dbReference>
<dbReference type="GO" id="GO:0006310">
    <property type="term" value="P:DNA recombination"/>
    <property type="evidence" value="ECO:0007669"/>
    <property type="project" value="UniProtKB-KW"/>
</dbReference>
<dbReference type="PANTHER" id="PTHR42648:SF11">
    <property type="entry name" value="TRANSPOSON TY4-P GAG-POL POLYPROTEIN"/>
    <property type="match status" value="1"/>
</dbReference>
<evidence type="ECO:0000256" key="1">
    <source>
        <dbReference type="ARBA" id="ARBA00022722"/>
    </source>
</evidence>
<dbReference type="PROSITE" id="PS50994">
    <property type="entry name" value="INTEGRASE"/>
    <property type="match status" value="1"/>
</dbReference>
<proteinExistence type="predicted"/>
<evidence type="ECO:0000256" key="9">
    <source>
        <dbReference type="ARBA" id="ARBA00023172"/>
    </source>
</evidence>
<feature type="domain" description="Integrase catalytic" evidence="10">
    <location>
        <begin position="1"/>
        <end position="75"/>
    </location>
</feature>
<evidence type="ECO:0000256" key="3">
    <source>
        <dbReference type="ARBA" id="ARBA00022759"/>
    </source>
</evidence>
<dbReference type="Proteomes" id="UP000075714">
    <property type="component" value="Unassembled WGS sequence"/>
</dbReference>
<keyword evidence="4" id="KW-0378">Hydrolase</keyword>
<evidence type="ECO:0000313" key="12">
    <source>
        <dbReference type="Proteomes" id="UP000075714"/>
    </source>
</evidence>
<keyword evidence="6" id="KW-0229">DNA integration</keyword>
<dbReference type="InterPro" id="IPR036397">
    <property type="entry name" value="RNaseH_sf"/>
</dbReference>
<accession>A0A150FWN5</accession>
<keyword evidence="8" id="KW-0239">DNA-directed DNA polymerase</keyword>